<evidence type="ECO:0000313" key="2">
    <source>
        <dbReference type="EMBL" id="CAE0123141.1"/>
    </source>
</evidence>
<dbReference type="AlphaFoldDB" id="A0A7S3F3V8"/>
<organism evidence="2">
    <name type="scientific">Haptolina ericina</name>
    <dbReference type="NCBI Taxonomy" id="156174"/>
    <lineage>
        <taxon>Eukaryota</taxon>
        <taxon>Haptista</taxon>
        <taxon>Haptophyta</taxon>
        <taxon>Prymnesiophyceae</taxon>
        <taxon>Prymnesiales</taxon>
        <taxon>Prymnesiaceae</taxon>
        <taxon>Haptolina</taxon>
    </lineage>
</organism>
<sequence>MGAAARKEGKEGEEECRAVRGGSSVASTGVVWAAATRVAAARAVVVRTAAARAAAVEEKMEEEMEDAEVDGVRAAAAAVGGRAVCVGGVGGVGGDYAGRGNAGCESAYSAMHPHKVDNPVYDCGYPPSRLKVRAQKAPT</sequence>
<protein>
    <submittedName>
        <fullName evidence="2">Uncharacterized protein</fullName>
    </submittedName>
</protein>
<feature type="region of interest" description="Disordered" evidence="1">
    <location>
        <begin position="1"/>
        <end position="20"/>
    </location>
</feature>
<reference evidence="2" key="1">
    <citation type="submission" date="2021-01" db="EMBL/GenBank/DDBJ databases">
        <authorList>
            <person name="Corre E."/>
            <person name="Pelletier E."/>
            <person name="Niang G."/>
            <person name="Scheremetjew M."/>
            <person name="Finn R."/>
            <person name="Kale V."/>
            <person name="Holt S."/>
            <person name="Cochrane G."/>
            <person name="Meng A."/>
            <person name="Brown T."/>
            <person name="Cohen L."/>
        </authorList>
    </citation>
    <scope>NUCLEOTIDE SEQUENCE</scope>
    <source>
        <strain evidence="2">CCMP281</strain>
    </source>
</reference>
<name>A0A7S3F3V8_9EUKA</name>
<dbReference type="EMBL" id="HBHX01043014">
    <property type="protein sequence ID" value="CAE0123141.1"/>
    <property type="molecule type" value="Transcribed_RNA"/>
</dbReference>
<proteinExistence type="predicted"/>
<gene>
    <name evidence="2" type="ORF">HERI1096_LOCUS23843</name>
</gene>
<evidence type="ECO:0000256" key="1">
    <source>
        <dbReference type="SAM" id="MobiDB-lite"/>
    </source>
</evidence>
<accession>A0A7S3F3V8</accession>
<feature type="compositionally biased region" description="Basic and acidic residues" evidence="1">
    <location>
        <begin position="1"/>
        <end position="18"/>
    </location>
</feature>